<reference evidence="8" key="1">
    <citation type="submission" date="2017-06" db="EMBL/GenBank/DDBJ databases">
        <title>Herbaspirillum phytohormonus sp. nov., isolated from the root nodule of Robinia pseudoacacia in lead-zinc mine.</title>
        <authorList>
            <person name="Fan M."/>
            <person name="Lin Y."/>
        </authorList>
    </citation>
    <scope>NUCLEOTIDE SEQUENCE [LARGE SCALE GENOMIC DNA]</scope>
    <source>
        <strain evidence="8">SC-089</strain>
    </source>
</reference>
<dbReference type="PANTHER" id="PTHR35005">
    <property type="entry name" value="3-DEHYDRO-SCYLLO-INOSOSE HYDROLASE"/>
    <property type="match status" value="1"/>
</dbReference>
<sequence>MRIPGFTTTACAALLLLCLRAAPVLAAAPDVLLADLTWTELRDQIRAGKTTIIIPVGGTEQSGPYVALGKHNARVLALSQQIAQGLGNAIVAPVIAYVPEGGLHPPSSHMRFPGTITIPDSAFEAMLGSAAESFRVHGFRNIVFLGDHGGYQRDLRQVAARLNKQWGGTGARALVPAAYYQASSQGFDELLRKRGYRDDEIGTHAGLADTALQLAVAPGMVRAQRLKTAPRPGTADGIYGGDPRRASAQLGELGVRLIVERTVAALRKETARP</sequence>
<accession>A0A225M6L7</accession>
<evidence type="ECO:0000256" key="6">
    <source>
        <dbReference type="SAM" id="SignalP"/>
    </source>
</evidence>
<keyword evidence="3" id="KW-0378">Hydrolase</keyword>
<comment type="cofactor">
    <cofactor evidence="1">
        <name>Zn(2+)</name>
        <dbReference type="ChEBI" id="CHEBI:29105"/>
    </cofactor>
</comment>
<dbReference type="OrthoDB" id="9801445at2"/>
<dbReference type="GO" id="GO:0016811">
    <property type="term" value="F:hydrolase activity, acting on carbon-nitrogen (but not peptide) bonds, in linear amides"/>
    <property type="evidence" value="ECO:0007669"/>
    <property type="project" value="TreeGrafter"/>
</dbReference>
<evidence type="ECO:0000256" key="2">
    <source>
        <dbReference type="ARBA" id="ARBA00022723"/>
    </source>
</evidence>
<comment type="caution">
    <text evidence="7">The sequence shown here is derived from an EMBL/GenBank/DDBJ whole genome shotgun (WGS) entry which is preliminary data.</text>
</comment>
<dbReference type="Gene3D" id="3.40.50.10310">
    <property type="entry name" value="Creatininase"/>
    <property type="match status" value="1"/>
</dbReference>
<proteinExistence type="inferred from homology"/>
<dbReference type="Pfam" id="PF02633">
    <property type="entry name" value="Creatininase"/>
    <property type="match status" value="1"/>
</dbReference>
<dbReference type="SUPFAM" id="SSF102215">
    <property type="entry name" value="Creatininase"/>
    <property type="match status" value="1"/>
</dbReference>
<protein>
    <submittedName>
        <fullName evidence="7">Creatininase</fullName>
    </submittedName>
</protein>
<dbReference type="PANTHER" id="PTHR35005:SF1">
    <property type="entry name" value="2-AMINO-5-FORMYLAMINO-6-RIBOSYLAMINOPYRIMIDIN-4(3H)-ONE 5'-MONOPHOSPHATE DEFORMYLASE"/>
    <property type="match status" value="1"/>
</dbReference>
<dbReference type="Proteomes" id="UP000214603">
    <property type="component" value="Unassembled WGS sequence"/>
</dbReference>
<evidence type="ECO:0000256" key="5">
    <source>
        <dbReference type="ARBA" id="ARBA00024029"/>
    </source>
</evidence>
<name>A0A225M6L7_9BURK</name>
<evidence type="ECO:0000313" key="7">
    <source>
        <dbReference type="EMBL" id="OWT55201.1"/>
    </source>
</evidence>
<dbReference type="AlphaFoldDB" id="A0A225M6L7"/>
<dbReference type="InterPro" id="IPR024087">
    <property type="entry name" value="Creatininase-like_sf"/>
</dbReference>
<keyword evidence="4" id="KW-0862">Zinc</keyword>
<keyword evidence="2" id="KW-0479">Metal-binding</keyword>
<dbReference type="EMBL" id="NJIH01000013">
    <property type="protein sequence ID" value="OWT55201.1"/>
    <property type="molecule type" value="Genomic_DNA"/>
</dbReference>
<dbReference type="GO" id="GO:0046872">
    <property type="term" value="F:metal ion binding"/>
    <property type="evidence" value="ECO:0007669"/>
    <property type="project" value="UniProtKB-KW"/>
</dbReference>
<gene>
    <name evidence="7" type="ORF">CEY11_21020</name>
</gene>
<dbReference type="InterPro" id="IPR003785">
    <property type="entry name" value="Creatininase/forma_Hydrolase"/>
</dbReference>
<evidence type="ECO:0000256" key="1">
    <source>
        <dbReference type="ARBA" id="ARBA00001947"/>
    </source>
</evidence>
<keyword evidence="6" id="KW-0732">Signal</keyword>
<evidence type="ECO:0000313" key="8">
    <source>
        <dbReference type="Proteomes" id="UP000214603"/>
    </source>
</evidence>
<comment type="similarity">
    <text evidence="5">Belongs to the creatininase superfamily.</text>
</comment>
<dbReference type="RefSeq" id="WP_088605388.1">
    <property type="nucleotide sequence ID" value="NZ_NJIH01000013.1"/>
</dbReference>
<evidence type="ECO:0000256" key="3">
    <source>
        <dbReference type="ARBA" id="ARBA00022801"/>
    </source>
</evidence>
<dbReference type="GO" id="GO:0009231">
    <property type="term" value="P:riboflavin biosynthetic process"/>
    <property type="evidence" value="ECO:0007669"/>
    <property type="project" value="TreeGrafter"/>
</dbReference>
<feature type="chain" id="PRO_5012691481" evidence="6">
    <location>
        <begin position="27"/>
        <end position="273"/>
    </location>
</feature>
<organism evidence="7 8">
    <name type="scientific">Candidimonas nitroreducens</name>
    <dbReference type="NCBI Taxonomy" id="683354"/>
    <lineage>
        <taxon>Bacteria</taxon>
        <taxon>Pseudomonadati</taxon>
        <taxon>Pseudomonadota</taxon>
        <taxon>Betaproteobacteria</taxon>
        <taxon>Burkholderiales</taxon>
        <taxon>Alcaligenaceae</taxon>
        <taxon>Candidimonas</taxon>
    </lineage>
</organism>
<feature type="signal peptide" evidence="6">
    <location>
        <begin position="1"/>
        <end position="26"/>
    </location>
</feature>
<keyword evidence="8" id="KW-1185">Reference proteome</keyword>
<evidence type="ECO:0000256" key="4">
    <source>
        <dbReference type="ARBA" id="ARBA00022833"/>
    </source>
</evidence>